<gene>
    <name evidence="10" type="ORF">PRZ48_001921</name>
</gene>
<dbReference type="SMART" id="SM00054">
    <property type="entry name" value="EFh"/>
    <property type="match status" value="2"/>
</dbReference>
<keyword evidence="11" id="KW-1185">Reference proteome</keyword>
<name>A0ABR0F4G7_ZASCE</name>
<dbReference type="InterPro" id="IPR000433">
    <property type="entry name" value="Znf_ZZ"/>
</dbReference>
<keyword evidence="7" id="KW-0472">Membrane</keyword>
<feature type="region of interest" description="Disordered" evidence="6">
    <location>
        <begin position="692"/>
        <end position="726"/>
    </location>
</feature>
<feature type="region of interest" description="Disordered" evidence="6">
    <location>
        <begin position="40"/>
        <end position="59"/>
    </location>
</feature>
<dbReference type="InterPro" id="IPR052260">
    <property type="entry name" value="Autophagy_Rcpt_SigReg"/>
</dbReference>
<dbReference type="EMBL" id="JAXOVC010000001">
    <property type="protein sequence ID" value="KAK4508183.1"/>
    <property type="molecule type" value="Genomic_DNA"/>
</dbReference>
<keyword evidence="7" id="KW-0812">Transmembrane</keyword>
<evidence type="ECO:0000256" key="6">
    <source>
        <dbReference type="SAM" id="MobiDB-lite"/>
    </source>
</evidence>
<evidence type="ECO:0000259" key="8">
    <source>
        <dbReference type="PROSITE" id="PS50135"/>
    </source>
</evidence>
<dbReference type="PROSITE" id="PS50135">
    <property type="entry name" value="ZF_ZZ_2"/>
    <property type="match status" value="1"/>
</dbReference>
<dbReference type="Gene3D" id="1.10.238.10">
    <property type="entry name" value="EF-hand"/>
    <property type="match status" value="1"/>
</dbReference>
<evidence type="ECO:0000313" key="11">
    <source>
        <dbReference type="Proteomes" id="UP001305779"/>
    </source>
</evidence>
<feature type="compositionally biased region" description="Basic and acidic residues" evidence="6">
    <location>
        <begin position="804"/>
        <end position="820"/>
    </location>
</feature>
<keyword evidence="2 5" id="KW-0863">Zinc-finger</keyword>
<evidence type="ECO:0000256" key="3">
    <source>
        <dbReference type="ARBA" id="ARBA00022833"/>
    </source>
</evidence>
<evidence type="ECO:0000259" key="9">
    <source>
        <dbReference type="PROSITE" id="PS50222"/>
    </source>
</evidence>
<feature type="transmembrane region" description="Helical" evidence="7">
    <location>
        <begin position="12"/>
        <end position="33"/>
    </location>
</feature>
<dbReference type="PANTHER" id="PTHR15090:SF8">
    <property type="entry name" value="ZZ-TYPE ZINC FINGER-CONTAINING PROTEIN"/>
    <property type="match status" value="1"/>
</dbReference>
<dbReference type="PROSITE" id="PS50222">
    <property type="entry name" value="EF_HAND_2"/>
    <property type="match status" value="2"/>
</dbReference>
<comment type="caution">
    <text evidence="10">The sequence shown here is derived from an EMBL/GenBank/DDBJ whole genome shotgun (WGS) entry which is preliminary data.</text>
</comment>
<dbReference type="SUPFAM" id="SSF57850">
    <property type="entry name" value="RING/U-box"/>
    <property type="match status" value="1"/>
</dbReference>
<accession>A0ABR0F4G7</accession>
<feature type="compositionally biased region" description="Polar residues" evidence="6">
    <location>
        <begin position="767"/>
        <end position="786"/>
    </location>
</feature>
<evidence type="ECO:0000256" key="5">
    <source>
        <dbReference type="PROSITE-ProRule" id="PRU00228"/>
    </source>
</evidence>
<sequence>MVQASNLSRYRPAVLTVAGIAAAYGIYTLYSAYSNHHTTSSLRRSNAVHRPRRERERERHAVGIDRLPPTHDAPLGLIILRKGEDAFVINLATTMFPTSEELQQIYQPPVNEEIRQKIGVVAIELVLLSCLNCTTDPNSWDQFRTLGFADLVQAMEGRDTHEIRSLAQQIPGILQMTGITEQQVAQALSKFFVSDKWVAAFRDTYETWRSEPAETEDMDGTDGAPKEPSHGLRGLLYYIAEEDAKRKAYEHRGIRCEECSEMPIRGVRYHCLNCPDYDLCASCEQHTEHVKTHVFAKIKIPLPILSQPTKEYRLWYPGDPRKMHESLEPALRKRFCHEFGYEEPDIDALYDQFMANANVPFSQATTSVKACVDRRAFNKSLTRDTWTTCFAANMMYDRMFAFYDTDLNGVIDFQEFVSGVAYLRGPKRFATLARAIRGYDMDGNGYVDRTDFLRLLRAKYDIQKQLVSDMVEGQEIEQTQAALETLQSSQPISSVFSQEDIPPGEIRERRGKRTDMHGDFQPMEGTPTILENDHPWPSHPPAREAAERQSISRFAEMIYGPFDGASPAFERNTLEEIDGLPRWYTENTRNGDDDASDDDRPAVDRYAVDSQELIEPHIPDIIWQTVEDGLNELLDKMFKAKEEENTAVEETRAMRQKWSKQIAAAKEEERCRKDKMVESAQSDPLMATALNAGLDSKPQTPPHQNGGSHMRRQMVPTDAASLERREREISDASLDELLSNTGFSIRDSSTSANGSSSPRAAHIGASSIWNGSMRSQATSPLRTMTSTDDEEGLDPTLPQNRPNAEPDKDKITTVRKENRRSPALPERPPSQEQLRYLADLDEAEQQILDRGGPGRLSYTEIEGMAVADKKGELRGLIKSWLEYASF</sequence>
<dbReference type="Proteomes" id="UP001305779">
    <property type="component" value="Unassembled WGS sequence"/>
</dbReference>
<dbReference type="Pfam" id="PF00569">
    <property type="entry name" value="ZZ"/>
    <property type="match status" value="1"/>
</dbReference>
<evidence type="ECO:0000256" key="1">
    <source>
        <dbReference type="ARBA" id="ARBA00022723"/>
    </source>
</evidence>
<dbReference type="InterPro" id="IPR011992">
    <property type="entry name" value="EF-hand-dom_pair"/>
</dbReference>
<dbReference type="Gene3D" id="3.30.60.90">
    <property type="match status" value="1"/>
</dbReference>
<feature type="domain" description="EF-hand" evidence="9">
    <location>
        <begin position="391"/>
        <end position="426"/>
    </location>
</feature>
<keyword evidence="4" id="KW-0106">Calcium</keyword>
<dbReference type="PROSITE" id="PS00018">
    <property type="entry name" value="EF_HAND_1"/>
    <property type="match status" value="1"/>
</dbReference>
<keyword evidence="1" id="KW-0479">Metal-binding</keyword>
<feature type="domain" description="ZZ-type" evidence="8">
    <location>
        <begin position="251"/>
        <end position="303"/>
    </location>
</feature>
<feature type="compositionally biased region" description="Polar residues" evidence="6">
    <location>
        <begin position="487"/>
        <end position="497"/>
    </location>
</feature>
<evidence type="ECO:0000256" key="4">
    <source>
        <dbReference type="ARBA" id="ARBA00022837"/>
    </source>
</evidence>
<organism evidence="10 11">
    <name type="scientific">Zasmidium cellare</name>
    <name type="common">Wine cellar mold</name>
    <name type="synonym">Racodium cellare</name>
    <dbReference type="NCBI Taxonomy" id="395010"/>
    <lineage>
        <taxon>Eukaryota</taxon>
        <taxon>Fungi</taxon>
        <taxon>Dikarya</taxon>
        <taxon>Ascomycota</taxon>
        <taxon>Pezizomycotina</taxon>
        <taxon>Dothideomycetes</taxon>
        <taxon>Dothideomycetidae</taxon>
        <taxon>Mycosphaerellales</taxon>
        <taxon>Mycosphaerellaceae</taxon>
        <taxon>Zasmidium</taxon>
    </lineage>
</organism>
<feature type="domain" description="EF-hand" evidence="9">
    <location>
        <begin position="427"/>
        <end position="462"/>
    </location>
</feature>
<dbReference type="CDD" id="cd02340">
    <property type="entry name" value="ZZ_NBR1_like"/>
    <property type="match status" value="1"/>
</dbReference>
<feature type="region of interest" description="Disordered" evidence="6">
    <location>
        <begin position="487"/>
        <end position="522"/>
    </location>
</feature>
<dbReference type="SUPFAM" id="SSF47473">
    <property type="entry name" value="EF-hand"/>
    <property type="match status" value="1"/>
</dbReference>
<dbReference type="InterPro" id="IPR043145">
    <property type="entry name" value="Znf_ZZ_sf"/>
</dbReference>
<keyword evidence="7" id="KW-1133">Transmembrane helix</keyword>
<evidence type="ECO:0000256" key="2">
    <source>
        <dbReference type="ARBA" id="ARBA00022771"/>
    </source>
</evidence>
<keyword evidence="3" id="KW-0862">Zinc</keyword>
<evidence type="ECO:0000313" key="10">
    <source>
        <dbReference type="EMBL" id="KAK4508183.1"/>
    </source>
</evidence>
<dbReference type="PANTHER" id="PTHR15090">
    <property type="entry name" value="SEQUESTOSOME 1-RELATED"/>
    <property type="match status" value="1"/>
</dbReference>
<feature type="compositionally biased region" description="Basic and acidic residues" evidence="6">
    <location>
        <begin position="505"/>
        <end position="518"/>
    </location>
</feature>
<dbReference type="CDD" id="cd00051">
    <property type="entry name" value="EFh"/>
    <property type="match status" value="1"/>
</dbReference>
<reference evidence="10 11" key="1">
    <citation type="journal article" date="2023" name="G3 (Bethesda)">
        <title>A chromosome-level genome assembly of Zasmidium syzygii isolated from banana leaves.</title>
        <authorList>
            <person name="van Westerhoven A.C."/>
            <person name="Mehrabi R."/>
            <person name="Talebi R."/>
            <person name="Steentjes M.B.F."/>
            <person name="Corcolon B."/>
            <person name="Chong P.A."/>
            <person name="Kema G.H.J."/>
            <person name="Seidl M.F."/>
        </authorList>
    </citation>
    <scope>NUCLEOTIDE SEQUENCE [LARGE SCALE GENOMIC DNA]</scope>
    <source>
        <strain evidence="10 11">P124</strain>
    </source>
</reference>
<feature type="region of interest" description="Disordered" evidence="6">
    <location>
        <begin position="765"/>
        <end position="831"/>
    </location>
</feature>
<evidence type="ECO:0000256" key="7">
    <source>
        <dbReference type="SAM" id="Phobius"/>
    </source>
</evidence>
<dbReference type="InterPro" id="IPR018247">
    <property type="entry name" value="EF_Hand_1_Ca_BS"/>
</dbReference>
<dbReference type="InterPro" id="IPR002048">
    <property type="entry name" value="EF_hand_dom"/>
</dbReference>
<proteinExistence type="predicted"/>
<dbReference type="PROSITE" id="PS01357">
    <property type="entry name" value="ZF_ZZ_1"/>
    <property type="match status" value="1"/>
</dbReference>
<dbReference type="SMART" id="SM00291">
    <property type="entry name" value="ZnF_ZZ"/>
    <property type="match status" value="1"/>
</dbReference>
<protein>
    <submittedName>
        <fullName evidence="10">Uncharacterized protein</fullName>
    </submittedName>
</protein>